<dbReference type="HOGENOM" id="CLU_000288_34_7_1"/>
<organism evidence="5 6">
    <name type="scientific">Botryotinia fuckeliana (strain T4)</name>
    <name type="common">Noble rot fungus</name>
    <name type="synonym">Botrytis cinerea</name>
    <dbReference type="NCBI Taxonomy" id="999810"/>
    <lineage>
        <taxon>Eukaryota</taxon>
        <taxon>Fungi</taxon>
        <taxon>Dikarya</taxon>
        <taxon>Ascomycota</taxon>
        <taxon>Pezizomycotina</taxon>
        <taxon>Leotiomycetes</taxon>
        <taxon>Helotiales</taxon>
        <taxon>Sclerotiniaceae</taxon>
        <taxon>Botrytis</taxon>
    </lineage>
</organism>
<dbReference type="InterPro" id="IPR055497">
    <property type="entry name" value="DUF7069"/>
</dbReference>
<gene>
    <name evidence="5" type="ORF">BofuT4_P137330.1</name>
</gene>
<sequence length="527" mass="61040">MWEILMDIVQDEAAGEIICILDALDECEEKHGSGRYMLIEKFQKFHHDYIETTNSRNTCFKILVTSRPYIDIERRFKSLTGRYSTIRLSGDEESVKISKEIDLVIEEKVNVLSVQLDLDNGTTSGLKEKLWSMEHRTYLWLRLIFEVLEQQLRTTKRYLLHVIEELPETVDEAYETILTRIPKNEFERARRLLNIIVVAERPLLVQEINVALEINENLTQDSKASVFDLDLEPEAVFRAALGNICGLFVTVADSQVFLIHQTARSFLLSNRETRLDTIEGPTFRWKESVYLSEAHLLLSKICVSYLLFHGLERDISGIHENWLDFFPNRRINSMPARFSHIPEYSLIPYASRNWWKHLLHTNLEQGSPIYEDCWMLCNTNHDYFKIWLMAGLIHETPEALNQLDSLQIAARLGLDFVARRALQSPILSYQYSYALVIAIYNKHENIVQTILETGKIDDLDDFLMTAIMKESIRDIDMLGTIRLLVKYGAGNQDLYRRALTAATDEGLTHLVRFFVEDCGADPLENGP</sequence>
<protein>
    <recommendedName>
        <fullName evidence="7">NACHT domain-containing protein</fullName>
    </recommendedName>
</protein>
<dbReference type="Pfam" id="PF22939">
    <property type="entry name" value="WHD_GPIID"/>
    <property type="match status" value="1"/>
</dbReference>
<dbReference type="eggNOG" id="ENOG502SH6F">
    <property type="taxonomic scope" value="Eukaryota"/>
</dbReference>
<evidence type="ECO:0000259" key="4">
    <source>
        <dbReference type="Pfam" id="PF24883"/>
    </source>
</evidence>
<dbReference type="SUPFAM" id="SSF48403">
    <property type="entry name" value="Ankyrin repeat"/>
    <property type="match status" value="1"/>
</dbReference>
<evidence type="ECO:0008006" key="7">
    <source>
        <dbReference type="Google" id="ProtNLM"/>
    </source>
</evidence>
<dbReference type="Pfam" id="PF23239">
    <property type="entry name" value="DUF7069"/>
    <property type="match status" value="1"/>
</dbReference>
<dbReference type="InParanoid" id="G2YPZ0"/>
<evidence type="ECO:0000313" key="6">
    <source>
        <dbReference type="Proteomes" id="UP000008177"/>
    </source>
</evidence>
<evidence type="ECO:0000259" key="3">
    <source>
        <dbReference type="Pfam" id="PF23239"/>
    </source>
</evidence>
<feature type="domain" description="Nephrocystin 3-like N-terminal" evidence="4">
    <location>
        <begin position="2"/>
        <end position="67"/>
    </location>
</feature>
<evidence type="ECO:0000313" key="5">
    <source>
        <dbReference type="EMBL" id="CCD53688.1"/>
    </source>
</evidence>
<feature type="domain" description="GPI inositol-deacylase winged helix" evidence="2">
    <location>
        <begin position="188"/>
        <end position="270"/>
    </location>
</feature>
<proteinExistence type="predicted"/>
<keyword evidence="1" id="KW-0677">Repeat</keyword>
<dbReference type="InterPro" id="IPR036770">
    <property type="entry name" value="Ankyrin_rpt-contain_sf"/>
</dbReference>
<evidence type="ECO:0000259" key="2">
    <source>
        <dbReference type="Pfam" id="PF22939"/>
    </source>
</evidence>
<dbReference type="InterPro" id="IPR054471">
    <property type="entry name" value="GPIID_WHD"/>
</dbReference>
<name>G2YPZ0_BOTF4</name>
<dbReference type="AlphaFoldDB" id="G2YPZ0"/>
<feature type="domain" description="DUF7069" evidence="3">
    <location>
        <begin position="97"/>
        <end position="166"/>
    </location>
</feature>
<dbReference type="EMBL" id="FQ790347">
    <property type="protein sequence ID" value="CCD53688.1"/>
    <property type="molecule type" value="Genomic_DNA"/>
</dbReference>
<accession>G2YPZ0</accession>
<dbReference type="STRING" id="999810.G2YPZ0"/>
<dbReference type="Pfam" id="PF24883">
    <property type="entry name" value="NPHP3_N"/>
    <property type="match status" value="1"/>
</dbReference>
<evidence type="ECO:0000256" key="1">
    <source>
        <dbReference type="ARBA" id="ARBA00022737"/>
    </source>
</evidence>
<dbReference type="OrthoDB" id="163438at2759"/>
<dbReference type="PANTHER" id="PTHR10039">
    <property type="entry name" value="AMELOGENIN"/>
    <property type="match status" value="1"/>
</dbReference>
<reference evidence="6" key="1">
    <citation type="journal article" date="2011" name="PLoS Genet.">
        <title>Genomic analysis of the necrotrophic fungal pathogens Sclerotinia sclerotiorum and Botrytis cinerea.</title>
        <authorList>
            <person name="Amselem J."/>
            <person name="Cuomo C.A."/>
            <person name="van Kan J.A."/>
            <person name="Viaud M."/>
            <person name="Benito E.P."/>
            <person name="Couloux A."/>
            <person name="Coutinho P.M."/>
            <person name="de Vries R.P."/>
            <person name="Dyer P.S."/>
            <person name="Fillinger S."/>
            <person name="Fournier E."/>
            <person name="Gout L."/>
            <person name="Hahn M."/>
            <person name="Kohn L."/>
            <person name="Lapalu N."/>
            <person name="Plummer K.M."/>
            <person name="Pradier J.M."/>
            <person name="Quevillon E."/>
            <person name="Sharon A."/>
            <person name="Simon A."/>
            <person name="ten Have A."/>
            <person name="Tudzynski B."/>
            <person name="Tudzynski P."/>
            <person name="Wincker P."/>
            <person name="Andrew M."/>
            <person name="Anthouard V."/>
            <person name="Beever R.E."/>
            <person name="Beffa R."/>
            <person name="Benoit I."/>
            <person name="Bouzid O."/>
            <person name="Brault B."/>
            <person name="Chen Z."/>
            <person name="Choquer M."/>
            <person name="Collemare J."/>
            <person name="Cotton P."/>
            <person name="Danchin E.G."/>
            <person name="Da Silva C."/>
            <person name="Gautier A."/>
            <person name="Giraud C."/>
            <person name="Giraud T."/>
            <person name="Gonzalez C."/>
            <person name="Grossetete S."/>
            <person name="Guldener U."/>
            <person name="Henrissat B."/>
            <person name="Howlett B.J."/>
            <person name="Kodira C."/>
            <person name="Kretschmer M."/>
            <person name="Lappartient A."/>
            <person name="Leroch M."/>
            <person name="Levis C."/>
            <person name="Mauceli E."/>
            <person name="Neuveglise C."/>
            <person name="Oeser B."/>
            <person name="Pearson M."/>
            <person name="Poulain J."/>
            <person name="Poussereau N."/>
            <person name="Quesneville H."/>
            <person name="Rascle C."/>
            <person name="Schumacher J."/>
            <person name="Segurens B."/>
            <person name="Sexton A."/>
            <person name="Silva E."/>
            <person name="Sirven C."/>
            <person name="Soanes D.M."/>
            <person name="Talbot N.J."/>
            <person name="Templeton M."/>
            <person name="Yandava C."/>
            <person name="Yarden O."/>
            <person name="Zeng Q."/>
            <person name="Rollins J.A."/>
            <person name="Lebrun M.H."/>
            <person name="Dickman M."/>
        </authorList>
    </citation>
    <scope>NUCLEOTIDE SEQUENCE [LARGE SCALE GENOMIC DNA]</scope>
    <source>
        <strain evidence="6">T4</strain>
    </source>
</reference>
<dbReference type="Proteomes" id="UP000008177">
    <property type="component" value="Unplaced contigs"/>
</dbReference>
<dbReference type="InterPro" id="IPR056884">
    <property type="entry name" value="NPHP3-like_N"/>
</dbReference>